<keyword evidence="2" id="KW-1185">Reference proteome</keyword>
<accession>A0A7M1RXB8</accession>
<name>A0A7M1RXB8_9CAUD</name>
<sequence length="52" mass="5992">MKVKDVINNLQTYPEDMEVVVIDANWGEQMDIVAIENDIDEFDEKSVHIVAK</sequence>
<dbReference type="KEGG" id="vg:65129576"/>
<dbReference type="EMBL" id="MT774386">
    <property type="protein sequence ID" value="QOR59083.1"/>
    <property type="molecule type" value="Genomic_DNA"/>
</dbReference>
<protein>
    <submittedName>
        <fullName evidence="1">Uncharacterized protein</fullName>
    </submittedName>
</protein>
<evidence type="ECO:0000313" key="1">
    <source>
        <dbReference type="EMBL" id="QOR59083.1"/>
    </source>
</evidence>
<reference evidence="1 2" key="1">
    <citation type="submission" date="2020-07" db="EMBL/GenBank/DDBJ databases">
        <title>Taxonomic proposal: Crassvirales, a new order of highly abundant and diverse bacterial viruses.</title>
        <authorList>
            <person name="Shkoporov A.N."/>
            <person name="Stockdale S.R."/>
            <person name="Guerin E."/>
            <person name="Ross R.P."/>
            <person name="Hill C."/>
        </authorList>
    </citation>
    <scope>NUCLEOTIDE SEQUENCE [LARGE SCALE GENOMIC DNA]</scope>
</reference>
<dbReference type="GeneID" id="65129576"/>
<proteinExistence type="predicted"/>
<dbReference type="RefSeq" id="YP_010111241.1">
    <property type="nucleotide sequence ID" value="NC_055879.1"/>
</dbReference>
<dbReference type="Proteomes" id="UP000593772">
    <property type="component" value="Segment"/>
</dbReference>
<organism evidence="1 2">
    <name type="scientific">uncultured phage cr110_1</name>
    <dbReference type="NCBI Taxonomy" id="2772070"/>
    <lineage>
        <taxon>Viruses</taxon>
        <taxon>Duplodnaviria</taxon>
        <taxon>Heunggongvirae</taxon>
        <taxon>Uroviricota</taxon>
        <taxon>Caudoviricetes</taxon>
        <taxon>Crassvirales</taxon>
        <taxon>Intestiviridae</taxon>
        <taxon>Crudevirinae</taxon>
        <taxon>Delmidovirus</taxon>
        <taxon>Delmidovirus intestinihominis</taxon>
    </lineage>
</organism>
<evidence type="ECO:0000313" key="2">
    <source>
        <dbReference type="Proteomes" id="UP000593772"/>
    </source>
</evidence>